<dbReference type="PRINTS" id="PR00449">
    <property type="entry name" value="RASTRNSFRMNG"/>
</dbReference>
<evidence type="ECO:0000256" key="2">
    <source>
        <dbReference type="ARBA" id="ARBA00023134"/>
    </source>
</evidence>
<evidence type="ECO:0000256" key="1">
    <source>
        <dbReference type="ARBA" id="ARBA00022741"/>
    </source>
</evidence>
<dbReference type="SMART" id="SM00173">
    <property type="entry name" value="RAS"/>
    <property type="match status" value="1"/>
</dbReference>
<organism evidence="3 4">
    <name type="scientific">Enterospora canceri</name>
    <dbReference type="NCBI Taxonomy" id="1081671"/>
    <lineage>
        <taxon>Eukaryota</taxon>
        <taxon>Fungi</taxon>
        <taxon>Fungi incertae sedis</taxon>
        <taxon>Microsporidia</taxon>
        <taxon>Enterocytozoonidae</taxon>
        <taxon>Enterospora</taxon>
    </lineage>
</organism>
<dbReference type="InterPro" id="IPR005225">
    <property type="entry name" value="Small_GTP-bd"/>
</dbReference>
<dbReference type="FunFam" id="3.40.50.300:FF:001447">
    <property type="entry name" value="Ras-related protein Rab-1B"/>
    <property type="match status" value="1"/>
</dbReference>
<dbReference type="PANTHER" id="PTHR47977">
    <property type="entry name" value="RAS-RELATED PROTEIN RAB"/>
    <property type="match status" value="1"/>
</dbReference>
<dbReference type="NCBIfam" id="TIGR00231">
    <property type="entry name" value="small_GTP"/>
    <property type="match status" value="1"/>
</dbReference>
<comment type="caution">
    <text evidence="3">The sequence shown here is derived from an EMBL/GenBank/DDBJ whole genome shotgun (WGS) entry which is preliminary data.</text>
</comment>
<dbReference type="Gene3D" id="3.40.50.300">
    <property type="entry name" value="P-loop containing nucleotide triphosphate hydrolases"/>
    <property type="match status" value="1"/>
</dbReference>
<keyword evidence="2" id="KW-0342">GTP-binding</keyword>
<dbReference type="CDD" id="cd00154">
    <property type="entry name" value="Rab"/>
    <property type="match status" value="1"/>
</dbReference>
<dbReference type="OrthoDB" id="9989112at2759"/>
<evidence type="ECO:0000313" key="3">
    <source>
        <dbReference type="EMBL" id="ORD95003.1"/>
    </source>
</evidence>
<name>A0A1Y1S957_9MICR</name>
<dbReference type="InterPro" id="IPR027417">
    <property type="entry name" value="P-loop_NTPase"/>
</dbReference>
<dbReference type="VEuPathDB" id="MicrosporidiaDB:ECANGB1_1661"/>
<dbReference type="InterPro" id="IPR001806">
    <property type="entry name" value="Small_GTPase"/>
</dbReference>
<dbReference type="AlphaFoldDB" id="A0A1Y1S957"/>
<dbReference type="SMART" id="SM00176">
    <property type="entry name" value="RAN"/>
    <property type="match status" value="1"/>
</dbReference>
<proteinExistence type="predicted"/>
<reference evidence="3 4" key="1">
    <citation type="journal article" date="2017" name="Environ. Microbiol.">
        <title>Decay of the glycolytic pathway and adaptation to intranuclear parasitism within Enterocytozoonidae microsporidia.</title>
        <authorList>
            <person name="Wiredu Boakye D."/>
            <person name="Jaroenlak P."/>
            <person name="Prachumwat A."/>
            <person name="Williams T.A."/>
            <person name="Bateman K.S."/>
            <person name="Itsathitphaisarn O."/>
            <person name="Sritunyalucksana K."/>
            <person name="Paszkiewicz K.H."/>
            <person name="Moore K.A."/>
            <person name="Stentiford G.D."/>
            <person name="Williams B.A."/>
        </authorList>
    </citation>
    <scope>NUCLEOTIDE SEQUENCE [LARGE SCALE GENOMIC DNA]</scope>
    <source>
        <strain evidence="3 4">GB1</strain>
    </source>
</reference>
<dbReference type="PROSITE" id="PS51419">
    <property type="entry name" value="RAB"/>
    <property type="match status" value="1"/>
</dbReference>
<dbReference type="Proteomes" id="UP000192639">
    <property type="component" value="Unassembled WGS sequence"/>
</dbReference>
<keyword evidence="4" id="KW-1185">Reference proteome</keyword>
<evidence type="ECO:0000313" key="4">
    <source>
        <dbReference type="Proteomes" id="UP000192639"/>
    </source>
</evidence>
<accession>A0A1Y1S957</accession>
<sequence>MKKSYKIIFLGNTSVGKTMLIYRYISDGFAFPEPTIGIDFFSNTLDVNGQNVKLQLWDTAGQERYKSIITPYIRDSFLAVVVYAVNNRNSFNQLKYWIELFQSKSNNKKARIVIVANKKDLWTNVEIKTNDEPSGSRKGKNKAPDSNYVLDSEGREFAAKHNAKFCTSSALEKAEIVDLSQEIKSAIADDLEHPQDPDDAASNVNMLQAKRNNRGCC</sequence>
<dbReference type="EMBL" id="LWDP01000005">
    <property type="protein sequence ID" value="ORD95003.1"/>
    <property type="molecule type" value="Genomic_DNA"/>
</dbReference>
<protein>
    <submittedName>
        <fullName evidence="3">RAH1C</fullName>
    </submittedName>
</protein>
<gene>
    <name evidence="3" type="primary">RAH1C</name>
    <name evidence="3" type="ORF">ECANGB1_1661</name>
</gene>
<dbReference type="SMART" id="SM00175">
    <property type="entry name" value="RAB"/>
    <property type="match status" value="1"/>
</dbReference>
<dbReference type="SMART" id="SM00174">
    <property type="entry name" value="RHO"/>
    <property type="match status" value="1"/>
</dbReference>
<dbReference type="PROSITE" id="PS51421">
    <property type="entry name" value="RAS"/>
    <property type="match status" value="1"/>
</dbReference>
<dbReference type="InterPro" id="IPR050227">
    <property type="entry name" value="Rab"/>
</dbReference>
<dbReference type="Pfam" id="PF00071">
    <property type="entry name" value="Ras"/>
    <property type="match status" value="1"/>
</dbReference>
<dbReference type="GO" id="GO:0003924">
    <property type="term" value="F:GTPase activity"/>
    <property type="evidence" value="ECO:0007669"/>
    <property type="project" value="InterPro"/>
</dbReference>
<dbReference type="SUPFAM" id="SSF52540">
    <property type="entry name" value="P-loop containing nucleoside triphosphate hydrolases"/>
    <property type="match status" value="1"/>
</dbReference>
<dbReference type="GO" id="GO:0005525">
    <property type="term" value="F:GTP binding"/>
    <property type="evidence" value="ECO:0007669"/>
    <property type="project" value="UniProtKB-KW"/>
</dbReference>
<keyword evidence="1" id="KW-0547">Nucleotide-binding</keyword>